<dbReference type="EMBL" id="RXIC02000021">
    <property type="protein sequence ID" value="KAB1218038.1"/>
    <property type="molecule type" value="Genomic_DNA"/>
</dbReference>
<evidence type="ECO:0000256" key="1">
    <source>
        <dbReference type="SAM" id="MobiDB-lite"/>
    </source>
</evidence>
<dbReference type="Proteomes" id="UP000516437">
    <property type="component" value="Chromosome 3"/>
</dbReference>
<keyword evidence="3" id="KW-1185">Reference proteome</keyword>
<name>A0A6A1W2P3_9ROSI</name>
<evidence type="ECO:0000313" key="2">
    <source>
        <dbReference type="EMBL" id="KAB1218038.1"/>
    </source>
</evidence>
<evidence type="ECO:0000313" key="3">
    <source>
        <dbReference type="Proteomes" id="UP000516437"/>
    </source>
</evidence>
<comment type="caution">
    <text evidence="2">The sequence shown here is derived from an EMBL/GenBank/DDBJ whole genome shotgun (WGS) entry which is preliminary data.</text>
</comment>
<protein>
    <submittedName>
        <fullName evidence="2">Uncharacterized protein</fullName>
    </submittedName>
</protein>
<dbReference type="OrthoDB" id="10680841at2759"/>
<accession>A0A6A1W2P3</accession>
<sequence length="446" mass="46450">MDEEKDKDVCLGSVSESTTVNVREHVAGETQVEGSLSVGVERVEDGGGCNGDDIMVEVLGSDVYVDGVCTHGEGGRGGLAEDEIGGSGDGKSVEGDGKSLVRNGGRSALSLRGIGVSGGEASNLQSKTGVDCSLGMVESPGKQARVVKAEKVEVTMREGGSIGERLVGGEGQKETVGTGRRNDDLTRQDVTCLDGEALNTAIGAGDGGSLAVTVSMCVETHDVHVEEVVVVAGEAVLEKEMVEVGAERGREVIGGGSDGIEGTNTKEVVVFDDKEKTTRLENGVGDSSVVVGSLGVETQVVKEVGMTETVEGLESGLIVDGAEDGRELAYVGLDVANNLSKQEVGVGDEVWNPGIDSKAASTELVVEKSSLQAQDYKEKVPVVVTEEMNPKIVTSGSCALEGVVCNSGREQSSITELLLEEQKRMLQAPNRWMKKAKLLLLGKLQR</sequence>
<proteinExistence type="predicted"/>
<feature type="region of interest" description="Disordered" evidence="1">
    <location>
        <begin position="163"/>
        <end position="182"/>
    </location>
</feature>
<gene>
    <name evidence="2" type="ORF">CJ030_MR3G014552</name>
</gene>
<dbReference type="AlphaFoldDB" id="A0A6A1W2P3"/>
<organism evidence="2 3">
    <name type="scientific">Morella rubra</name>
    <name type="common">Chinese bayberry</name>
    <dbReference type="NCBI Taxonomy" id="262757"/>
    <lineage>
        <taxon>Eukaryota</taxon>
        <taxon>Viridiplantae</taxon>
        <taxon>Streptophyta</taxon>
        <taxon>Embryophyta</taxon>
        <taxon>Tracheophyta</taxon>
        <taxon>Spermatophyta</taxon>
        <taxon>Magnoliopsida</taxon>
        <taxon>eudicotyledons</taxon>
        <taxon>Gunneridae</taxon>
        <taxon>Pentapetalae</taxon>
        <taxon>rosids</taxon>
        <taxon>fabids</taxon>
        <taxon>Fagales</taxon>
        <taxon>Myricaceae</taxon>
        <taxon>Morella</taxon>
    </lineage>
</organism>
<feature type="region of interest" description="Disordered" evidence="1">
    <location>
        <begin position="75"/>
        <end position="101"/>
    </location>
</feature>
<reference evidence="2 3" key="1">
    <citation type="journal article" date="2019" name="Plant Biotechnol. J.">
        <title>The red bayberry genome and genetic basis of sex determination.</title>
        <authorList>
            <person name="Jia H.M."/>
            <person name="Jia H.J."/>
            <person name="Cai Q.L."/>
            <person name="Wang Y."/>
            <person name="Zhao H.B."/>
            <person name="Yang W.F."/>
            <person name="Wang G.Y."/>
            <person name="Li Y.H."/>
            <person name="Zhan D.L."/>
            <person name="Shen Y.T."/>
            <person name="Niu Q.F."/>
            <person name="Chang L."/>
            <person name="Qiu J."/>
            <person name="Zhao L."/>
            <person name="Xie H.B."/>
            <person name="Fu W.Y."/>
            <person name="Jin J."/>
            <person name="Li X.W."/>
            <person name="Jiao Y."/>
            <person name="Zhou C.C."/>
            <person name="Tu T."/>
            <person name="Chai C.Y."/>
            <person name="Gao J.L."/>
            <person name="Fan L.J."/>
            <person name="van de Weg E."/>
            <person name="Wang J.Y."/>
            <person name="Gao Z.S."/>
        </authorList>
    </citation>
    <scope>NUCLEOTIDE SEQUENCE [LARGE SCALE GENOMIC DNA]</scope>
    <source>
        <tissue evidence="2">Leaves</tissue>
    </source>
</reference>